<dbReference type="Proteomes" id="UP000176988">
    <property type="component" value="Unassembled WGS sequence"/>
</dbReference>
<evidence type="ECO:0000256" key="4">
    <source>
        <dbReference type="ARBA" id="ARBA00023136"/>
    </source>
</evidence>
<feature type="transmembrane region" description="Helical" evidence="5">
    <location>
        <begin position="429"/>
        <end position="447"/>
    </location>
</feature>
<feature type="transmembrane region" description="Helical" evidence="5">
    <location>
        <begin position="177"/>
        <end position="196"/>
    </location>
</feature>
<evidence type="ECO:0000256" key="2">
    <source>
        <dbReference type="ARBA" id="ARBA00022692"/>
    </source>
</evidence>
<feature type="transmembrane region" description="Helical" evidence="5">
    <location>
        <begin position="20"/>
        <end position="39"/>
    </location>
</feature>
<reference evidence="7 8" key="1">
    <citation type="journal article" date="2016" name="Nat. Commun.">
        <title>Thousands of microbial genomes shed light on interconnected biogeochemical processes in an aquifer system.</title>
        <authorList>
            <person name="Anantharaman K."/>
            <person name="Brown C.T."/>
            <person name="Hug L.A."/>
            <person name="Sharon I."/>
            <person name="Castelle C.J."/>
            <person name="Probst A.J."/>
            <person name="Thomas B.C."/>
            <person name="Singh A."/>
            <person name="Wilkins M.J."/>
            <person name="Karaoz U."/>
            <person name="Brodie E.L."/>
            <person name="Williams K.H."/>
            <person name="Hubbard S.S."/>
            <person name="Banfield J.F."/>
        </authorList>
    </citation>
    <scope>NUCLEOTIDE SEQUENCE [LARGE SCALE GENOMIC DNA]</scope>
</reference>
<sequence>MKSLLESIPNLFRSSGDRRLAVLFALVTSLTIVSVLFLGPWKMLGVIAGLMIAWLLLFRPETMVLALAIYTPFEPFLLKFVPDELYIFARYLPEILIYGLVAVAVLKVLSRRRELTSTPIDLPFVFFLIVALTSLVLNAVPWFSGLLGLRQIIRFMLMFFAVVYLEPERRFVRRLVLAMFGVVVFESVLGIVQSFVGAPLDEILIPSEQRFYESIQLTSGTEQTWSPGTRIFATMGRYDQLGTFLSFFGLLAVGLWYSLRSRLTRSRLIFVLAVILPALLLTMSRASWFGFALGLLIIGGWLMRDRRVRLAYLAMIVLAVGYLAWSGLAVRYLTDYPEQTAVERLFEAFSYERWRGEYYGMGRLYWLVQTVTTVVPSSPIFGVGPGQYGGGAAAALGNVRVYQELNLPFGVYGTDGYIDNNWFSLWGEIGTLGLVFYVWIFIALAIMSWRVWCRSRDPLLKGLALGLVGGLAAITLQAALGTYLEVRTLALYLWLFAACVYVLAKKEGVLK</sequence>
<dbReference type="EMBL" id="MGFG01000010">
    <property type="protein sequence ID" value="OGM01218.1"/>
    <property type="molecule type" value="Genomic_DNA"/>
</dbReference>
<dbReference type="PANTHER" id="PTHR37422">
    <property type="entry name" value="TEICHURONIC ACID BIOSYNTHESIS PROTEIN TUAE"/>
    <property type="match status" value="1"/>
</dbReference>
<evidence type="ECO:0000313" key="7">
    <source>
        <dbReference type="EMBL" id="OGM01218.1"/>
    </source>
</evidence>
<keyword evidence="4 5" id="KW-0472">Membrane</keyword>
<evidence type="ECO:0000313" key="8">
    <source>
        <dbReference type="Proteomes" id="UP000176988"/>
    </source>
</evidence>
<dbReference type="InterPro" id="IPR051533">
    <property type="entry name" value="WaaL-like"/>
</dbReference>
<feature type="transmembrane region" description="Helical" evidence="5">
    <location>
        <begin position="266"/>
        <end position="282"/>
    </location>
</feature>
<proteinExistence type="predicted"/>
<evidence type="ECO:0000256" key="5">
    <source>
        <dbReference type="SAM" id="Phobius"/>
    </source>
</evidence>
<feature type="domain" description="O-antigen ligase-related" evidence="6">
    <location>
        <begin position="271"/>
        <end position="438"/>
    </location>
</feature>
<organism evidence="7 8">
    <name type="scientific">Candidatus Uhrbacteria bacterium RIFOXYC2_FULL_47_19</name>
    <dbReference type="NCBI Taxonomy" id="1802424"/>
    <lineage>
        <taxon>Bacteria</taxon>
        <taxon>Candidatus Uhriibacteriota</taxon>
    </lineage>
</organism>
<feature type="transmembrane region" description="Helical" evidence="5">
    <location>
        <begin position="91"/>
        <end position="110"/>
    </location>
</feature>
<dbReference type="PANTHER" id="PTHR37422:SF13">
    <property type="entry name" value="LIPOPOLYSACCHARIDE BIOSYNTHESIS PROTEIN PA4999-RELATED"/>
    <property type="match status" value="1"/>
</dbReference>
<feature type="transmembrane region" description="Helical" evidence="5">
    <location>
        <begin position="46"/>
        <end position="71"/>
    </location>
</feature>
<feature type="transmembrane region" description="Helical" evidence="5">
    <location>
        <begin position="288"/>
        <end position="303"/>
    </location>
</feature>
<feature type="transmembrane region" description="Helical" evidence="5">
    <location>
        <begin position="149"/>
        <end position="165"/>
    </location>
</feature>
<feature type="transmembrane region" description="Helical" evidence="5">
    <location>
        <begin position="241"/>
        <end position="259"/>
    </location>
</feature>
<keyword evidence="3 5" id="KW-1133">Transmembrane helix</keyword>
<gene>
    <name evidence="7" type="ORF">A2480_01635</name>
</gene>
<name>A0A1F7WGB2_9BACT</name>
<dbReference type="AlphaFoldDB" id="A0A1F7WGB2"/>
<evidence type="ECO:0000256" key="1">
    <source>
        <dbReference type="ARBA" id="ARBA00004141"/>
    </source>
</evidence>
<evidence type="ECO:0000256" key="3">
    <source>
        <dbReference type="ARBA" id="ARBA00022989"/>
    </source>
</evidence>
<evidence type="ECO:0000259" key="6">
    <source>
        <dbReference type="Pfam" id="PF04932"/>
    </source>
</evidence>
<accession>A0A1F7WGB2</accession>
<dbReference type="STRING" id="1802424.A2480_01635"/>
<dbReference type="GO" id="GO:0016020">
    <property type="term" value="C:membrane"/>
    <property type="evidence" value="ECO:0007669"/>
    <property type="project" value="UniProtKB-SubCell"/>
</dbReference>
<comment type="subcellular location">
    <subcellularLocation>
        <location evidence="1">Membrane</location>
        <topology evidence="1">Multi-pass membrane protein</topology>
    </subcellularLocation>
</comment>
<protein>
    <recommendedName>
        <fullName evidence="6">O-antigen ligase-related domain-containing protein</fullName>
    </recommendedName>
</protein>
<feature type="transmembrane region" description="Helical" evidence="5">
    <location>
        <begin position="459"/>
        <end position="480"/>
    </location>
</feature>
<dbReference type="Pfam" id="PF04932">
    <property type="entry name" value="Wzy_C"/>
    <property type="match status" value="1"/>
</dbReference>
<dbReference type="InterPro" id="IPR007016">
    <property type="entry name" value="O-antigen_ligase-rel_domated"/>
</dbReference>
<feature type="transmembrane region" description="Helical" evidence="5">
    <location>
        <begin position="122"/>
        <end position="143"/>
    </location>
</feature>
<feature type="transmembrane region" description="Helical" evidence="5">
    <location>
        <begin position="310"/>
        <end position="328"/>
    </location>
</feature>
<keyword evidence="2 5" id="KW-0812">Transmembrane</keyword>
<comment type="caution">
    <text evidence="7">The sequence shown here is derived from an EMBL/GenBank/DDBJ whole genome shotgun (WGS) entry which is preliminary data.</text>
</comment>
<feature type="transmembrane region" description="Helical" evidence="5">
    <location>
        <begin position="486"/>
        <end position="504"/>
    </location>
</feature>